<keyword evidence="3" id="KW-1185">Reference proteome</keyword>
<dbReference type="OrthoDB" id="9804747at2"/>
<dbReference type="PROSITE" id="PS51832">
    <property type="entry name" value="HD_GYP"/>
    <property type="match status" value="1"/>
</dbReference>
<keyword evidence="2" id="KW-0378">Hydrolase</keyword>
<name>A0A0P8Y8K8_9CLOT</name>
<dbReference type="PANTHER" id="PTHR43155">
    <property type="entry name" value="CYCLIC DI-GMP PHOSPHODIESTERASE PA4108-RELATED"/>
    <property type="match status" value="1"/>
</dbReference>
<dbReference type="Proteomes" id="UP000050326">
    <property type="component" value="Unassembled WGS sequence"/>
</dbReference>
<dbReference type="PATRIC" id="fig|36849.3.peg.3514"/>
<dbReference type="STRING" id="36849.OXPF_33190"/>
<dbReference type="GO" id="GO:0071111">
    <property type="term" value="F:cyclic-guanylate-specific phosphodiesterase activity"/>
    <property type="evidence" value="ECO:0007669"/>
    <property type="project" value="UniProtKB-EC"/>
</dbReference>
<sequence>MRLVPVNCIKENSILAKTIYDRDGRVLLAKGYKLNKDMIKRVELIGIQSLYVNDSYSDSEIEDIIKPELRQKAIKTIKGGFEFLSKNKNATYKERNAKNRDKIINSISKVANEILDELLEQKDLLINLVDIKSMDNYTYEHCINVTILSVIIGIELKFDRSRLLDLAIGAMLHDIGKVFMPVDILLKNGSLTDSEYSIVKLHPVDGYDYVRDNFDISMLSRNIILHHHEKVDGTGYPDGLKGESLHEFAKVAAIADVYDALTSDRPYRRAMSPNEAIEYLMGAADRHFDYKIVSAFVKKIVPYPIGTLVRLSNGDIGVVEEIFSNMPLRPKIKVVKQSVTSFDKKYVDLRKEYSVVIEGIQYETP</sequence>
<dbReference type="EC" id="3.1.4.52" evidence="2"/>
<dbReference type="PANTHER" id="PTHR43155:SF2">
    <property type="entry name" value="CYCLIC DI-GMP PHOSPHODIESTERASE PA4108"/>
    <property type="match status" value="1"/>
</dbReference>
<dbReference type="InterPro" id="IPR003607">
    <property type="entry name" value="HD/PDEase_dom"/>
</dbReference>
<reference evidence="2 3" key="1">
    <citation type="submission" date="2015-09" db="EMBL/GenBank/DDBJ databases">
        <title>Genome sequence of Oxobacter pfennigii DSM 3222.</title>
        <authorList>
            <person name="Poehlein A."/>
            <person name="Bengelsdorf F.R."/>
            <person name="Schiel-Bengelsdorf B."/>
            <person name="Duerre P."/>
            <person name="Daniel R."/>
        </authorList>
    </citation>
    <scope>NUCLEOTIDE SEQUENCE [LARGE SCALE GENOMIC DNA]</scope>
    <source>
        <strain evidence="2 3">DSM 3222</strain>
    </source>
</reference>
<feature type="domain" description="HD-GYP" evidence="1">
    <location>
        <begin position="116"/>
        <end position="312"/>
    </location>
</feature>
<dbReference type="RefSeq" id="WP_054876315.1">
    <property type="nucleotide sequence ID" value="NZ_LKET01000043.1"/>
</dbReference>
<dbReference type="AlphaFoldDB" id="A0A0P8Y8K8"/>
<comment type="caution">
    <text evidence="2">The sequence shown here is derived from an EMBL/GenBank/DDBJ whole genome shotgun (WGS) entry which is preliminary data.</text>
</comment>
<dbReference type="SMART" id="SM00471">
    <property type="entry name" value="HDc"/>
    <property type="match status" value="1"/>
</dbReference>
<dbReference type="CDD" id="cd00077">
    <property type="entry name" value="HDc"/>
    <property type="match status" value="1"/>
</dbReference>
<proteinExistence type="predicted"/>
<evidence type="ECO:0000259" key="1">
    <source>
        <dbReference type="PROSITE" id="PS51832"/>
    </source>
</evidence>
<dbReference type="Gene3D" id="1.10.3210.10">
    <property type="entry name" value="Hypothetical protein af1432"/>
    <property type="match status" value="1"/>
</dbReference>
<gene>
    <name evidence="2" type="primary">rpfG_5</name>
    <name evidence="2" type="ORF">OXPF_33190</name>
</gene>
<dbReference type="Pfam" id="PF13487">
    <property type="entry name" value="HD_5"/>
    <property type="match status" value="1"/>
</dbReference>
<protein>
    <submittedName>
        <fullName evidence="2">Cyclic di-GMP phosphodiesterase response regulator RpfG</fullName>
        <ecNumber evidence="2">3.1.4.52</ecNumber>
    </submittedName>
</protein>
<dbReference type="SUPFAM" id="SSF109604">
    <property type="entry name" value="HD-domain/PDEase-like"/>
    <property type="match status" value="1"/>
</dbReference>
<dbReference type="InterPro" id="IPR037522">
    <property type="entry name" value="HD_GYP_dom"/>
</dbReference>
<organism evidence="2 3">
    <name type="scientific">Oxobacter pfennigii</name>
    <dbReference type="NCBI Taxonomy" id="36849"/>
    <lineage>
        <taxon>Bacteria</taxon>
        <taxon>Bacillati</taxon>
        <taxon>Bacillota</taxon>
        <taxon>Clostridia</taxon>
        <taxon>Eubacteriales</taxon>
        <taxon>Clostridiaceae</taxon>
        <taxon>Oxobacter</taxon>
    </lineage>
</organism>
<evidence type="ECO:0000313" key="2">
    <source>
        <dbReference type="EMBL" id="KPU43069.1"/>
    </source>
</evidence>
<evidence type="ECO:0000313" key="3">
    <source>
        <dbReference type="Proteomes" id="UP000050326"/>
    </source>
</evidence>
<dbReference type="EMBL" id="LKET01000043">
    <property type="protein sequence ID" value="KPU43069.1"/>
    <property type="molecule type" value="Genomic_DNA"/>
</dbReference>
<accession>A0A0P8Y8K8</accession>